<keyword evidence="1" id="KW-0805">Transcription regulation</keyword>
<proteinExistence type="predicted"/>
<dbReference type="Pfam" id="PF14526">
    <property type="entry name" value="Cass2"/>
    <property type="match status" value="1"/>
</dbReference>
<dbReference type="Proteomes" id="UP001596113">
    <property type="component" value="Unassembled WGS sequence"/>
</dbReference>
<dbReference type="PROSITE" id="PS01124">
    <property type="entry name" value="HTH_ARAC_FAMILY_2"/>
    <property type="match status" value="1"/>
</dbReference>
<organism evidence="5 6">
    <name type="scientific">Cohnella soli</name>
    <dbReference type="NCBI Taxonomy" id="425005"/>
    <lineage>
        <taxon>Bacteria</taxon>
        <taxon>Bacillati</taxon>
        <taxon>Bacillota</taxon>
        <taxon>Bacilli</taxon>
        <taxon>Bacillales</taxon>
        <taxon>Paenibacillaceae</taxon>
        <taxon>Cohnella</taxon>
    </lineage>
</organism>
<dbReference type="Gene3D" id="1.10.10.60">
    <property type="entry name" value="Homeodomain-like"/>
    <property type="match status" value="2"/>
</dbReference>
<dbReference type="InterPro" id="IPR020449">
    <property type="entry name" value="Tscrpt_reg_AraC-type_HTH"/>
</dbReference>
<dbReference type="SUPFAM" id="SSF46689">
    <property type="entry name" value="Homeodomain-like"/>
    <property type="match status" value="2"/>
</dbReference>
<keyword evidence="6" id="KW-1185">Reference proteome</keyword>
<dbReference type="PANTHER" id="PTHR47504">
    <property type="entry name" value="RIGHT ORIGIN-BINDING PROTEIN"/>
    <property type="match status" value="1"/>
</dbReference>
<dbReference type="EMBL" id="JBHSMI010000056">
    <property type="protein sequence ID" value="MFC5406570.1"/>
    <property type="molecule type" value="Genomic_DNA"/>
</dbReference>
<dbReference type="InterPro" id="IPR018060">
    <property type="entry name" value="HTH_AraC"/>
</dbReference>
<dbReference type="InterPro" id="IPR009057">
    <property type="entry name" value="Homeodomain-like_sf"/>
</dbReference>
<accession>A0ABW0HZ92</accession>
<keyword evidence="2" id="KW-0238">DNA-binding</keyword>
<dbReference type="PANTHER" id="PTHR47504:SF5">
    <property type="entry name" value="RIGHT ORIGIN-BINDING PROTEIN"/>
    <property type="match status" value="1"/>
</dbReference>
<name>A0ABW0HZ92_9BACL</name>
<dbReference type="Gene3D" id="3.20.80.10">
    <property type="entry name" value="Regulatory factor, effector binding domain"/>
    <property type="match status" value="1"/>
</dbReference>
<dbReference type="InterPro" id="IPR010499">
    <property type="entry name" value="AraC_E-bd"/>
</dbReference>
<evidence type="ECO:0000313" key="6">
    <source>
        <dbReference type="Proteomes" id="UP001596113"/>
    </source>
</evidence>
<feature type="domain" description="HTH araC/xylS-type" evidence="4">
    <location>
        <begin position="8"/>
        <end position="106"/>
    </location>
</feature>
<evidence type="ECO:0000256" key="2">
    <source>
        <dbReference type="ARBA" id="ARBA00023125"/>
    </source>
</evidence>
<sequence length="286" mass="33150">MDWLDRMNSAMEYVETHLTEIIDFEQVARKAFCSTYHFQRMFSFITNVPLSEYIRRRRLTLAALELQQKGTKIIDIALKYGYESPEAFSRAFKKMHGVMPTSARDQGVSLKAYPRLSFHISIRGDVEMNYKIEEKKAFEMFGISTVVNFDGFIEIPAFWNKCVSDGTVDRIRTAAELGENDQIHGISYNFGKSYSYMIGYFLPQSGLQEGFEKLQISPQTYVIFSIGINPDGQSGLLELHKRIWGEWFPSSNYESANSPHFEMVYDRGNNMYETEIWIPIVYKPES</sequence>
<dbReference type="InterPro" id="IPR011256">
    <property type="entry name" value="Reg_factor_effector_dom_sf"/>
</dbReference>
<reference evidence="6" key="1">
    <citation type="journal article" date="2019" name="Int. J. Syst. Evol. Microbiol.">
        <title>The Global Catalogue of Microorganisms (GCM) 10K type strain sequencing project: providing services to taxonomists for standard genome sequencing and annotation.</title>
        <authorList>
            <consortium name="The Broad Institute Genomics Platform"/>
            <consortium name="The Broad Institute Genome Sequencing Center for Infectious Disease"/>
            <person name="Wu L."/>
            <person name="Ma J."/>
        </authorList>
    </citation>
    <scope>NUCLEOTIDE SEQUENCE [LARGE SCALE GENOMIC DNA]</scope>
    <source>
        <strain evidence="6">CGMCC 1.18575</strain>
    </source>
</reference>
<dbReference type="Pfam" id="PF12833">
    <property type="entry name" value="HTH_18"/>
    <property type="match status" value="1"/>
</dbReference>
<dbReference type="InterPro" id="IPR050959">
    <property type="entry name" value="MarA-like"/>
</dbReference>
<evidence type="ECO:0000256" key="3">
    <source>
        <dbReference type="ARBA" id="ARBA00023163"/>
    </source>
</evidence>
<evidence type="ECO:0000259" key="4">
    <source>
        <dbReference type="PROSITE" id="PS01124"/>
    </source>
</evidence>
<dbReference type="SMART" id="SM00871">
    <property type="entry name" value="AraC_E_bind"/>
    <property type="match status" value="1"/>
</dbReference>
<dbReference type="InterPro" id="IPR029441">
    <property type="entry name" value="Cass2"/>
</dbReference>
<dbReference type="SUPFAM" id="SSF55136">
    <property type="entry name" value="Probable bacterial effector-binding domain"/>
    <property type="match status" value="1"/>
</dbReference>
<dbReference type="PRINTS" id="PR00032">
    <property type="entry name" value="HTHARAC"/>
</dbReference>
<dbReference type="RefSeq" id="WP_378138668.1">
    <property type="nucleotide sequence ID" value="NZ_JBHSMI010000056.1"/>
</dbReference>
<protein>
    <submittedName>
        <fullName evidence="5">Helix-turn-helix domain-containing protein</fullName>
    </submittedName>
</protein>
<gene>
    <name evidence="5" type="ORF">ACFPOF_27880</name>
</gene>
<dbReference type="SMART" id="SM00342">
    <property type="entry name" value="HTH_ARAC"/>
    <property type="match status" value="1"/>
</dbReference>
<comment type="caution">
    <text evidence="5">The sequence shown here is derived from an EMBL/GenBank/DDBJ whole genome shotgun (WGS) entry which is preliminary data.</text>
</comment>
<evidence type="ECO:0000256" key="1">
    <source>
        <dbReference type="ARBA" id="ARBA00023015"/>
    </source>
</evidence>
<keyword evidence="3" id="KW-0804">Transcription</keyword>
<evidence type="ECO:0000313" key="5">
    <source>
        <dbReference type="EMBL" id="MFC5406570.1"/>
    </source>
</evidence>